<proteinExistence type="inferred from homology"/>
<protein>
    <submittedName>
        <fullName evidence="10">Uncharacterized protein</fullName>
    </submittedName>
</protein>
<accession>A0AAV6WJ44</accession>
<feature type="region of interest" description="Disordered" evidence="8">
    <location>
        <begin position="112"/>
        <end position="140"/>
    </location>
</feature>
<evidence type="ECO:0000256" key="8">
    <source>
        <dbReference type="SAM" id="MobiDB-lite"/>
    </source>
</evidence>
<keyword evidence="3" id="KW-0813">Transport</keyword>
<comment type="similarity">
    <text evidence="2">Belongs to the GLUTAMINE DUMPER 1 (TC 9.B.60) family.</text>
</comment>
<evidence type="ECO:0000256" key="5">
    <source>
        <dbReference type="ARBA" id="ARBA00022970"/>
    </source>
</evidence>
<dbReference type="Proteomes" id="UP000826271">
    <property type="component" value="Unassembled WGS sequence"/>
</dbReference>
<dbReference type="GO" id="GO:0080143">
    <property type="term" value="P:regulation of amino acid export"/>
    <property type="evidence" value="ECO:0007669"/>
    <property type="project" value="InterPro"/>
</dbReference>
<gene>
    <name evidence="10" type="ORF">BUALT_Bualt16G0025900</name>
</gene>
<sequence>MQLRCQLQSLKQGDSSIQVYLQQAKLLSDELAAAGQPLDPIDFNLYIFKGLRYQFRDSATTLTARADPMFYSDLLSFLLTQEFLQEDTMSSLNLSPNPIPSKSDLSANYVQRAPNPSQRGGHNTYGYRGLGRRGRGRGGRGRGCSFLPTHHRFTHLFPITELTNFSLVCSYRKRPFSHPHNGRDKAAQLSNLAAADDTPKIVSEVDRWELHAKNKTAEIVASCMLIFYPSDLLKMRPSPSPTSSTFWNWKSPLPYLFGGLALMLILIAAALIILACSYRKRPSSHPHNNGERAAQLSNLAAADDTPKIVVIMAGDDNPTHLAIPIPSSLTV</sequence>
<dbReference type="EMBL" id="WHWC01000016">
    <property type="protein sequence ID" value="KAG8366990.1"/>
    <property type="molecule type" value="Genomic_DNA"/>
</dbReference>
<dbReference type="AlphaFoldDB" id="A0AAV6WJ44"/>
<organism evidence="10 11">
    <name type="scientific">Buddleja alternifolia</name>
    <dbReference type="NCBI Taxonomy" id="168488"/>
    <lineage>
        <taxon>Eukaryota</taxon>
        <taxon>Viridiplantae</taxon>
        <taxon>Streptophyta</taxon>
        <taxon>Embryophyta</taxon>
        <taxon>Tracheophyta</taxon>
        <taxon>Spermatophyta</taxon>
        <taxon>Magnoliopsida</taxon>
        <taxon>eudicotyledons</taxon>
        <taxon>Gunneridae</taxon>
        <taxon>Pentapetalae</taxon>
        <taxon>asterids</taxon>
        <taxon>lamiids</taxon>
        <taxon>Lamiales</taxon>
        <taxon>Scrophulariaceae</taxon>
        <taxon>Buddlejeae</taxon>
        <taxon>Buddleja</taxon>
    </lineage>
</organism>
<evidence type="ECO:0000256" key="9">
    <source>
        <dbReference type="SAM" id="Phobius"/>
    </source>
</evidence>
<dbReference type="GO" id="GO:0006865">
    <property type="term" value="P:amino acid transport"/>
    <property type="evidence" value="ECO:0007669"/>
    <property type="project" value="UniProtKB-KW"/>
</dbReference>
<dbReference type="GO" id="GO:0016020">
    <property type="term" value="C:membrane"/>
    <property type="evidence" value="ECO:0007669"/>
    <property type="project" value="UniProtKB-SubCell"/>
</dbReference>
<evidence type="ECO:0000313" key="11">
    <source>
        <dbReference type="Proteomes" id="UP000826271"/>
    </source>
</evidence>
<keyword evidence="11" id="KW-1185">Reference proteome</keyword>
<evidence type="ECO:0000256" key="2">
    <source>
        <dbReference type="ARBA" id="ARBA00009977"/>
    </source>
</evidence>
<dbReference type="PANTHER" id="PTHR33228:SF76">
    <property type="entry name" value="PROTEIN GLUTAMINE DUMPER 7"/>
    <property type="match status" value="1"/>
</dbReference>
<keyword evidence="6 9" id="KW-1133">Transmembrane helix</keyword>
<keyword evidence="7 9" id="KW-0472">Membrane</keyword>
<evidence type="ECO:0000256" key="7">
    <source>
        <dbReference type="ARBA" id="ARBA00023136"/>
    </source>
</evidence>
<evidence type="ECO:0000256" key="3">
    <source>
        <dbReference type="ARBA" id="ARBA00022448"/>
    </source>
</evidence>
<evidence type="ECO:0000256" key="4">
    <source>
        <dbReference type="ARBA" id="ARBA00022692"/>
    </source>
</evidence>
<evidence type="ECO:0000313" key="10">
    <source>
        <dbReference type="EMBL" id="KAG8366990.1"/>
    </source>
</evidence>
<dbReference type="InterPro" id="IPR040359">
    <property type="entry name" value="GDU"/>
</dbReference>
<feature type="compositionally biased region" description="Polar residues" evidence="8">
    <location>
        <begin position="112"/>
        <end position="121"/>
    </location>
</feature>
<comment type="caution">
    <text evidence="10">The sequence shown here is derived from an EMBL/GenBank/DDBJ whole genome shotgun (WGS) entry which is preliminary data.</text>
</comment>
<evidence type="ECO:0000256" key="6">
    <source>
        <dbReference type="ARBA" id="ARBA00022989"/>
    </source>
</evidence>
<comment type="subcellular location">
    <subcellularLocation>
        <location evidence="1">Membrane</location>
        <topology evidence="1">Single-pass membrane protein</topology>
    </subcellularLocation>
</comment>
<keyword evidence="5" id="KW-0029">Amino-acid transport</keyword>
<keyword evidence="4 9" id="KW-0812">Transmembrane</keyword>
<feature type="compositionally biased region" description="Basic residues" evidence="8">
    <location>
        <begin position="130"/>
        <end position="140"/>
    </location>
</feature>
<reference evidence="10" key="1">
    <citation type="submission" date="2019-10" db="EMBL/GenBank/DDBJ databases">
        <authorList>
            <person name="Zhang R."/>
            <person name="Pan Y."/>
            <person name="Wang J."/>
            <person name="Ma R."/>
            <person name="Yu S."/>
        </authorList>
    </citation>
    <scope>NUCLEOTIDE SEQUENCE</scope>
    <source>
        <strain evidence="10">LA-IB0</strain>
        <tissue evidence="10">Leaf</tissue>
    </source>
</reference>
<feature type="transmembrane region" description="Helical" evidence="9">
    <location>
        <begin position="253"/>
        <end position="276"/>
    </location>
</feature>
<dbReference type="PANTHER" id="PTHR33228">
    <property type="entry name" value="PROTEIN GLUTAMINE DUMPER 4-RELATED"/>
    <property type="match status" value="1"/>
</dbReference>
<evidence type="ECO:0000256" key="1">
    <source>
        <dbReference type="ARBA" id="ARBA00004167"/>
    </source>
</evidence>
<name>A0AAV6WJ44_9LAMI</name>